<dbReference type="Proteomes" id="UP001152799">
    <property type="component" value="Chromosome 3"/>
</dbReference>
<comment type="similarity">
    <text evidence="2">Belongs to the CD36 family.</text>
</comment>
<evidence type="ECO:0000313" key="10">
    <source>
        <dbReference type="Proteomes" id="UP001152799"/>
    </source>
</evidence>
<evidence type="ECO:0000256" key="8">
    <source>
        <dbReference type="SAM" id="Phobius"/>
    </source>
</evidence>
<feature type="transmembrane region" description="Helical" evidence="8">
    <location>
        <begin position="14"/>
        <end position="34"/>
    </location>
</feature>
<proteinExistence type="inferred from homology"/>
<dbReference type="PANTHER" id="PTHR11923">
    <property type="entry name" value="SCAVENGER RECEPTOR CLASS B TYPE-1 SR-B1"/>
    <property type="match status" value="1"/>
</dbReference>
<dbReference type="Pfam" id="PF01130">
    <property type="entry name" value="CD36"/>
    <property type="match status" value="1"/>
</dbReference>
<organism evidence="9 10">
    <name type="scientific">Ceutorhynchus assimilis</name>
    <name type="common">cabbage seed weevil</name>
    <dbReference type="NCBI Taxonomy" id="467358"/>
    <lineage>
        <taxon>Eukaryota</taxon>
        <taxon>Metazoa</taxon>
        <taxon>Ecdysozoa</taxon>
        <taxon>Arthropoda</taxon>
        <taxon>Hexapoda</taxon>
        <taxon>Insecta</taxon>
        <taxon>Pterygota</taxon>
        <taxon>Neoptera</taxon>
        <taxon>Endopterygota</taxon>
        <taxon>Coleoptera</taxon>
        <taxon>Polyphaga</taxon>
        <taxon>Cucujiformia</taxon>
        <taxon>Curculionidae</taxon>
        <taxon>Ceutorhynchinae</taxon>
        <taxon>Ceutorhynchus</taxon>
    </lineage>
</organism>
<evidence type="ECO:0000256" key="2">
    <source>
        <dbReference type="ARBA" id="ARBA00010532"/>
    </source>
</evidence>
<sequence length="488" mass="55535">MAWFKCCGPKCQKWSTLIVAAVVLVFGVILATIWEKQFQKILDHQLSVSDEQTKGYKMWKETPIPMYLEFHMFNWTNAHLATKNPGVKPMFTEMGPYTFYEHHIRENVTFNDNDTITYMNKRTWRFEPTMSNGTLDDVITMLNPIAIVVTNMIKDEHYLVKRAVNFFLEEKQETLAVKKTIQQVLFEGYDDVLIDIAIKLNISTFNLPFTKFGWFVDRNNSVTYDGVFNMYSGGKNIALLGLIHEWNYQHKTPYYNGSCGLVNGSSGELWWAPHDDETVSIFAPDLCSDVKMHRNGTETLYGVVGNRYVAQADVFDNGTYSEENRCFASGVRTGVRDVSLCKFNAPAYMSLPHFNLADPYYRHEVDGMEPDPELHGAQLSLEPNTGLPLRVHAAFQLNLLMTKMDGIDMFANIKTTMMPCFWFVQKAELDKDLASLAKLMLNGGPAGTYTGYGLIGIGALLVIVFGVVTYRKGWESKDEQSLLKNEDQ</sequence>
<dbReference type="PANTHER" id="PTHR11923:SF114">
    <property type="entry name" value="FI02050P-RELATED"/>
    <property type="match status" value="1"/>
</dbReference>
<dbReference type="GO" id="GO:0005886">
    <property type="term" value="C:plasma membrane"/>
    <property type="evidence" value="ECO:0007669"/>
    <property type="project" value="UniProtKB-SubCell"/>
</dbReference>
<dbReference type="AlphaFoldDB" id="A0A9N9MK84"/>
<evidence type="ECO:0000256" key="4">
    <source>
        <dbReference type="ARBA" id="ARBA00022692"/>
    </source>
</evidence>
<keyword evidence="7" id="KW-0325">Glycoprotein</keyword>
<dbReference type="GO" id="GO:0005044">
    <property type="term" value="F:scavenger receptor activity"/>
    <property type="evidence" value="ECO:0007669"/>
    <property type="project" value="TreeGrafter"/>
</dbReference>
<comment type="subcellular location">
    <subcellularLocation>
        <location evidence="1">Cell membrane</location>
    </subcellularLocation>
</comment>
<evidence type="ECO:0000256" key="1">
    <source>
        <dbReference type="ARBA" id="ARBA00004236"/>
    </source>
</evidence>
<evidence type="ECO:0000313" key="9">
    <source>
        <dbReference type="EMBL" id="CAG9766453.1"/>
    </source>
</evidence>
<evidence type="ECO:0000256" key="3">
    <source>
        <dbReference type="ARBA" id="ARBA00022475"/>
    </source>
</evidence>
<accession>A0A9N9MK84</accession>
<reference evidence="9" key="1">
    <citation type="submission" date="2022-01" db="EMBL/GenBank/DDBJ databases">
        <authorList>
            <person name="King R."/>
        </authorList>
    </citation>
    <scope>NUCLEOTIDE SEQUENCE</scope>
</reference>
<dbReference type="OrthoDB" id="514335at2759"/>
<evidence type="ECO:0008006" key="11">
    <source>
        <dbReference type="Google" id="ProtNLM"/>
    </source>
</evidence>
<keyword evidence="5 8" id="KW-1133">Transmembrane helix</keyword>
<keyword evidence="10" id="KW-1185">Reference proteome</keyword>
<keyword evidence="6 8" id="KW-0472">Membrane</keyword>
<keyword evidence="3" id="KW-1003">Cell membrane</keyword>
<evidence type="ECO:0000256" key="5">
    <source>
        <dbReference type="ARBA" id="ARBA00022989"/>
    </source>
</evidence>
<dbReference type="GO" id="GO:0005737">
    <property type="term" value="C:cytoplasm"/>
    <property type="evidence" value="ECO:0007669"/>
    <property type="project" value="TreeGrafter"/>
</dbReference>
<dbReference type="InterPro" id="IPR002159">
    <property type="entry name" value="CD36_fam"/>
</dbReference>
<dbReference type="EMBL" id="OU892279">
    <property type="protein sequence ID" value="CAG9766453.1"/>
    <property type="molecule type" value="Genomic_DNA"/>
</dbReference>
<gene>
    <name evidence="9" type="ORF">CEUTPL_LOCUS7037</name>
</gene>
<protein>
    <recommendedName>
        <fullName evidence="11">Protein croquemort</fullName>
    </recommendedName>
</protein>
<feature type="transmembrane region" description="Helical" evidence="8">
    <location>
        <begin position="449"/>
        <end position="470"/>
    </location>
</feature>
<evidence type="ECO:0000256" key="7">
    <source>
        <dbReference type="ARBA" id="ARBA00023180"/>
    </source>
</evidence>
<keyword evidence="4 8" id="KW-0812">Transmembrane</keyword>
<dbReference type="PRINTS" id="PR01609">
    <property type="entry name" value="CD36FAMILY"/>
</dbReference>
<evidence type="ECO:0000256" key="6">
    <source>
        <dbReference type="ARBA" id="ARBA00023136"/>
    </source>
</evidence>
<name>A0A9N9MK84_9CUCU</name>